<dbReference type="EMBL" id="MEUI01000007">
    <property type="protein sequence ID" value="OGC35177.1"/>
    <property type="molecule type" value="Genomic_DNA"/>
</dbReference>
<reference evidence="1 2" key="1">
    <citation type="journal article" date="2016" name="Nat. Commun.">
        <title>Thousands of microbial genomes shed light on interconnected biogeochemical processes in an aquifer system.</title>
        <authorList>
            <person name="Anantharaman K."/>
            <person name="Brown C.T."/>
            <person name="Hug L.A."/>
            <person name="Sharon I."/>
            <person name="Castelle C.J."/>
            <person name="Probst A.J."/>
            <person name="Thomas B.C."/>
            <person name="Singh A."/>
            <person name="Wilkins M.J."/>
            <person name="Karaoz U."/>
            <person name="Brodie E.L."/>
            <person name="Williams K.H."/>
            <person name="Hubbard S.S."/>
            <person name="Banfield J.F."/>
        </authorList>
    </citation>
    <scope>NUCLEOTIDE SEQUENCE [LARGE SCALE GENOMIC DNA]</scope>
</reference>
<comment type="caution">
    <text evidence="1">The sequence shown here is derived from an EMBL/GenBank/DDBJ whole genome shotgun (WGS) entry which is preliminary data.</text>
</comment>
<organism evidence="1 2">
    <name type="scientific">candidate division WOR-1 bacterium RIFOXYC2_FULL_41_25</name>
    <dbReference type="NCBI Taxonomy" id="1802586"/>
    <lineage>
        <taxon>Bacteria</taxon>
        <taxon>Bacillati</taxon>
        <taxon>Saganbacteria</taxon>
    </lineage>
</organism>
<dbReference type="Proteomes" id="UP000177309">
    <property type="component" value="Unassembled WGS sequence"/>
</dbReference>
<evidence type="ECO:0000313" key="2">
    <source>
        <dbReference type="Proteomes" id="UP000177309"/>
    </source>
</evidence>
<accession>A0A1F4TRB6</accession>
<evidence type="ECO:0000313" key="1">
    <source>
        <dbReference type="EMBL" id="OGC35177.1"/>
    </source>
</evidence>
<dbReference type="AlphaFoldDB" id="A0A1F4TRB6"/>
<protein>
    <submittedName>
        <fullName evidence="1">Uncharacterized protein</fullName>
    </submittedName>
</protein>
<name>A0A1F4TRB6_UNCSA</name>
<proteinExistence type="predicted"/>
<sequence>MAGFTVISGKGPRFTSLADAVYILSRRWRGFAKEAVQWAEGTLEERALDTKMYEHEVEMQDFIHELHGEPDFQALPLVSERSKISPKALIVDSRDLTKGLGVSNHIRT</sequence>
<gene>
    <name evidence="1" type="ORF">A2462_02150</name>
</gene>